<dbReference type="AlphaFoldDB" id="A0A5C6DAP1"/>
<dbReference type="OrthoDB" id="5901192at2"/>
<organism evidence="8 9">
    <name type="scientific">Novipirellula artificiosorum</name>
    <dbReference type="NCBI Taxonomy" id="2528016"/>
    <lineage>
        <taxon>Bacteria</taxon>
        <taxon>Pseudomonadati</taxon>
        <taxon>Planctomycetota</taxon>
        <taxon>Planctomycetia</taxon>
        <taxon>Pirellulales</taxon>
        <taxon>Pirellulaceae</taxon>
        <taxon>Novipirellula</taxon>
    </lineage>
</organism>
<gene>
    <name evidence="8" type="primary">atsA_111</name>
    <name evidence="8" type="ORF">Poly41_58020</name>
</gene>
<feature type="region of interest" description="Disordered" evidence="5">
    <location>
        <begin position="465"/>
        <end position="487"/>
    </location>
</feature>
<feature type="compositionally biased region" description="Basic and acidic residues" evidence="5">
    <location>
        <begin position="472"/>
        <end position="481"/>
    </location>
</feature>
<dbReference type="PANTHER" id="PTHR42693">
    <property type="entry name" value="ARYLSULFATASE FAMILY MEMBER"/>
    <property type="match status" value="1"/>
</dbReference>
<dbReference type="SUPFAM" id="SSF53649">
    <property type="entry name" value="Alkaline phosphatase-like"/>
    <property type="match status" value="1"/>
</dbReference>
<name>A0A5C6DAP1_9BACT</name>
<keyword evidence="4" id="KW-0106">Calcium</keyword>
<dbReference type="PROSITE" id="PS00149">
    <property type="entry name" value="SULFATASE_2"/>
    <property type="match status" value="1"/>
</dbReference>
<feature type="signal peptide" evidence="6">
    <location>
        <begin position="1"/>
        <end position="16"/>
    </location>
</feature>
<dbReference type="InterPro" id="IPR017850">
    <property type="entry name" value="Alkaline_phosphatase_core_sf"/>
</dbReference>
<feature type="domain" description="Sulfatase N-terminal" evidence="7">
    <location>
        <begin position="27"/>
        <end position="361"/>
    </location>
</feature>
<dbReference type="Gene3D" id="3.40.720.10">
    <property type="entry name" value="Alkaline Phosphatase, subunit A"/>
    <property type="match status" value="1"/>
</dbReference>
<evidence type="ECO:0000256" key="3">
    <source>
        <dbReference type="ARBA" id="ARBA00022801"/>
    </source>
</evidence>
<comment type="similarity">
    <text evidence="1">Belongs to the sulfatase family.</text>
</comment>
<evidence type="ECO:0000256" key="1">
    <source>
        <dbReference type="ARBA" id="ARBA00008779"/>
    </source>
</evidence>
<keyword evidence="3 8" id="KW-0378">Hydrolase</keyword>
<evidence type="ECO:0000256" key="5">
    <source>
        <dbReference type="SAM" id="MobiDB-lite"/>
    </source>
</evidence>
<accession>A0A5C6DAP1</accession>
<comment type="caution">
    <text evidence="8">The sequence shown here is derived from an EMBL/GenBank/DDBJ whole genome shotgun (WGS) entry which is preliminary data.</text>
</comment>
<feature type="compositionally biased region" description="Basic and acidic residues" evidence="5">
    <location>
        <begin position="295"/>
        <end position="304"/>
    </location>
</feature>
<sequence length="487" mass="53616" precursor="true">MRFLFTLFLLSLPAVAWCTHGHAKELPNFVFIMTDDQGYGDLGCYGHPTIKTPNIDALAARGVRFTDFYARQKCSPARASLMSGAYNFRVGIGSIVYPHSSVGMCKETVTIPEVLKEKGYTSALIGKWHLGHALGYLPTDQGFDSYFGVPGTNHGDAMNHGLPVADGFKPGGGLTMEDYQADADKGTHGRSTVLMRDARVIEWPTDITQLTKRYTLESVEFIKENKGKPFFLYIAHNTPHHPFTVDASFRGRSAHGLYGDMIEEIDWSVGEVLQALKENGLEKKTIVAFTSDNGADSKPDRNGNVEKGSNLPLKGWKGSSEEGGVRVPFVVSWPGTLPEGNETGEMASLMDILPTFAALAGNEPKTPQKIDGKNIFPIMQCLHEAKSPHPYIYYAGNLPKITGARNSRFKLTSRGNPALYDLQSEIGETKDVAAEHPEVVQELEAAIEAFQKDLDQHSLEAPFDAGQAAYLKTREKESSKKNREKKR</sequence>
<evidence type="ECO:0000256" key="4">
    <source>
        <dbReference type="ARBA" id="ARBA00022837"/>
    </source>
</evidence>
<protein>
    <submittedName>
        <fullName evidence="8">Arylsulfatase</fullName>
        <ecNumber evidence="8">3.1.6.1</ecNumber>
    </submittedName>
</protein>
<dbReference type="Gene3D" id="3.30.1120.10">
    <property type="match status" value="1"/>
</dbReference>
<keyword evidence="6" id="KW-0732">Signal</keyword>
<evidence type="ECO:0000256" key="6">
    <source>
        <dbReference type="SAM" id="SignalP"/>
    </source>
</evidence>
<evidence type="ECO:0000259" key="7">
    <source>
        <dbReference type="Pfam" id="PF00884"/>
    </source>
</evidence>
<evidence type="ECO:0000313" key="8">
    <source>
        <dbReference type="EMBL" id="TWU32316.1"/>
    </source>
</evidence>
<dbReference type="EC" id="3.1.6.1" evidence="8"/>
<dbReference type="InterPro" id="IPR050738">
    <property type="entry name" value="Sulfatase"/>
</dbReference>
<reference evidence="8 9" key="1">
    <citation type="submission" date="2019-02" db="EMBL/GenBank/DDBJ databases">
        <title>Deep-cultivation of Planctomycetes and their phenomic and genomic characterization uncovers novel biology.</title>
        <authorList>
            <person name="Wiegand S."/>
            <person name="Jogler M."/>
            <person name="Boedeker C."/>
            <person name="Pinto D."/>
            <person name="Vollmers J."/>
            <person name="Rivas-Marin E."/>
            <person name="Kohn T."/>
            <person name="Peeters S.H."/>
            <person name="Heuer A."/>
            <person name="Rast P."/>
            <person name="Oberbeckmann S."/>
            <person name="Bunk B."/>
            <person name="Jeske O."/>
            <person name="Meyerdierks A."/>
            <person name="Storesund J.E."/>
            <person name="Kallscheuer N."/>
            <person name="Luecker S."/>
            <person name="Lage O.M."/>
            <person name="Pohl T."/>
            <person name="Merkel B.J."/>
            <person name="Hornburger P."/>
            <person name="Mueller R.-W."/>
            <person name="Bruemmer F."/>
            <person name="Labrenz M."/>
            <person name="Spormann A.M."/>
            <person name="Op Den Camp H."/>
            <person name="Overmann J."/>
            <person name="Amann R."/>
            <person name="Jetten M.S.M."/>
            <person name="Mascher T."/>
            <person name="Medema M.H."/>
            <person name="Devos D.P."/>
            <person name="Kaster A.-K."/>
            <person name="Ovreas L."/>
            <person name="Rohde M."/>
            <person name="Galperin M.Y."/>
            <person name="Jogler C."/>
        </authorList>
    </citation>
    <scope>NUCLEOTIDE SEQUENCE [LARGE SCALE GENOMIC DNA]</scope>
    <source>
        <strain evidence="8 9">Poly41</strain>
    </source>
</reference>
<evidence type="ECO:0000313" key="9">
    <source>
        <dbReference type="Proteomes" id="UP000319143"/>
    </source>
</evidence>
<dbReference type="InterPro" id="IPR024607">
    <property type="entry name" value="Sulfatase_CS"/>
</dbReference>
<keyword evidence="2" id="KW-0479">Metal-binding</keyword>
<dbReference type="PANTHER" id="PTHR42693:SF53">
    <property type="entry name" value="ENDO-4-O-SULFATASE"/>
    <property type="match status" value="1"/>
</dbReference>
<dbReference type="InterPro" id="IPR000917">
    <property type="entry name" value="Sulfatase_N"/>
</dbReference>
<dbReference type="Proteomes" id="UP000319143">
    <property type="component" value="Unassembled WGS sequence"/>
</dbReference>
<dbReference type="Pfam" id="PF00884">
    <property type="entry name" value="Sulfatase"/>
    <property type="match status" value="1"/>
</dbReference>
<feature type="region of interest" description="Disordered" evidence="5">
    <location>
        <begin position="291"/>
        <end position="321"/>
    </location>
</feature>
<dbReference type="CDD" id="cd16026">
    <property type="entry name" value="GALNS_like"/>
    <property type="match status" value="1"/>
</dbReference>
<keyword evidence="9" id="KW-1185">Reference proteome</keyword>
<dbReference type="GO" id="GO:0046872">
    <property type="term" value="F:metal ion binding"/>
    <property type="evidence" value="ECO:0007669"/>
    <property type="project" value="UniProtKB-KW"/>
</dbReference>
<evidence type="ECO:0000256" key="2">
    <source>
        <dbReference type="ARBA" id="ARBA00022723"/>
    </source>
</evidence>
<proteinExistence type="inferred from homology"/>
<dbReference type="GO" id="GO:0004065">
    <property type="term" value="F:arylsulfatase activity"/>
    <property type="evidence" value="ECO:0007669"/>
    <property type="project" value="UniProtKB-EC"/>
</dbReference>
<feature type="chain" id="PRO_5023081169" evidence="6">
    <location>
        <begin position="17"/>
        <end position="487"/>
    </location>
</feature>
<dbReference type="EMBL" id="SJPV01000013">
    <property type="protein sequence ID" value="TWU32316.1"/>
    <property type="molecule type" value="Genomic_DNA"/>
</dbReference>